<feature type="transmembrane region" description="Helical" evidence="1">
    <location>
        <begin position="35"/>
        <end position="61"/>
    </location>
</feature>
<dbReference type="RefSeq" id="WP_141858126.1">
    <property type="nucleotide sequence ID" value="NZ_BAAAKA010000025.1"/>
</dbReference>
<feature type="transmembrane region" description="Helical" evidence="1">
    <location>
        <begin position="114"/>
        <end position="132"/>
    </location>
</feature>
<organism evidence="2 3">
    <name type="scientific">Kribbella jejuensis</name>
    <dbReference type="NCBI Taxonomy" id="236068"/>
    <lineage>
        <taxon>Bacteria</taxon>
        <taxon>Bacillati</taxon>
        <taxon>Actinomycetota</taxon>
        <taxon>Actinomycetes</taxon>
        <taxon>Propionibacteriales</taxon>
        <taxon>Kribbellaceae</taxon>
        <taxon>Kribbella</taxon>
    </lineage>
</organism>
<sequence>MKTRISLVAVGVLMALWGVWKLLHSVDVHGLVRLPLWLGGAVVVDDFVLAPLSIGVGWLVVNWSRRPGAHRTIGVVRATLVCVGVTTLVAVPLLLRQGTGVNPTVLPRDYLRDWLLLEATIVLIGAVGYFTLSRVRASSGDIGGR</sequence>
<keyword evidence="1" id="KW-0812">Transmembrane</keyword>
<gene>
    <name evidence="2" type="ORF">FB475_4051</name>
</gene>
<name>A0A542E732_9ACTN</name>
<proteinExistence type="predicted"/>
<keyword evidence="1" id="KW-0472">Membrane</keyword>
<dbReference type="EMBL" id="VFMM01000002">
    <property type="protein sequence ID" value="TQJ11143.1"/>
    <property type="molecule type" value="Genomic_DNA"/>
</dbReference>
<dbReference type="AlphaFoldDB" id="A0A542E732"/>
<keyword evidence="1" id="KW-1133">Transmembrane helix</keyword>
<evidence type="ECO:0000313" key="2">
    <source>
        <dbReference type="EMBL" id="TQJ11143.1"/>
    </source>
</evidence>
<dbReference type="Proteomes" id="UP000316298">
    <property type="component" value="Unassembled WGS sequence"/>
</dbReference>
<feature type="transmembrane region" description="Helical" evidence="1">
    <location>
        <begin position="73"/>
        <end position="94"/>
    </location>
</feature>
<evidence type="ECO:0000313" key="3">
    <source>
        <dbReference type="Proteomes" id="UP000316298"/>
    </source>
</evidence>
<accession>A0A542E732</accession>
<protein>
    <submittedName>
        <fullName evidence="2">Uncharacterized protein</fullName>
    </submittedName>
</protein>
<reference evidence="2 3" key="1">
    <citation type="submission" date="2019-06" db="EMBL/GenBank/DDBJ databases">
        <title>Sequencing the genomes of 1000 actinobacteria strains.</title>
        <authorList>
            <person name="Klenk H.-P."/>
        </authorList>
    </citation>
    <scope>NUCLEOTIDE SEQUENCE [LARGE SCALE GENOMIC DNA]</scope>
    <source>
        <strain evidence="2 3">DSM 17305</strain>
    </source>
</reference>
<evidence type="ECO:0000256" key="1">
    <source>
        <dbReference type="SAM" id="Phobius"/>
    </source>
</evidence>
<comment type="caution">
    <text evidence="2">The sequence shown here is derived from an EMBL/GenBank/DDBJ whole genome shotgun (WGS) entry which is preliminary data.</text>
</comment>
<keyword evidence="3" id="KW-1185">Reference proteome</keyword>
<dbReference type="OrthoDB" id="4559029at2"/>